<protein>
    <recommendedName>
        <fullName evidence="8">Zn(2)-C6 fungal-type domain-containing protein</fullName>
    </recommendedName>
</protein>
<evidence type="ECO:0000313" key="10">
    <source>
        <dbReference type="Proteomes" id="UP001147695"/>
    </source>
</evidence>
<dbReference type="GO" id="GO:0005634">
    <property type="term" value="C:nucleus"/>
    <property type="evidence" value="ECO:0007669"/>
    <property type="project" value="UniProtKB-SubCell"/>
</dbReference>
<proteinExistence type="predicted"/>
<keyword evidence="2" id="KW-0479">Metal-binding</keyword>
<keyword evidence="6" id="KW-0539">Nucleus</keyword>
<dbReference type="PROSITE" id="PS50048">
    <property type="entry name" value="ZN2_CY6_FUNGAL_2"/>
    <property type="match status" value="1"/>
</dbReference>
<dbReference type="SMART" id="SM00906">
    <property type="entry name" value="Fungal_trans"/>
    <property type="match status" value="1"/>
</dbReference>
<dbReference type="Proteomes" id="UP001147695">
    <property type="component" value="Unassembled WGS sequence"/>
</dbReference>
<dbReference type="Pfam" id="PF00172">
    <property type="entry name" value="Zn_clus"/>
    <property type="match status" value="1"/>
</dbReference>
<reference evidence="9" key="1">
    <citation type="submission" date="2022-12" db="EMBL/GenBank/DDBJ databases">
        <authorList>
            <person name="Petersen C."/>
        </authorList>
    </citation>
    <scope>NUCLEOTIDE SEQUENCE</scope>
    <source>
        <strain evidence="9">IBT 35673</strain>
    </source>
</reference>
<feature type="compositionally biased region" description="Basic and acidic residues" evidence="7">
    <location>
        <begin position="96"/>
        <end position="106"/>
    </location>
</feature>
<dbReference type="PANTHER" id="PTHR31001">
    <property type="entry name" value="UNCHARACTERIZED TRANSCRIPTIONAL REGULATORY PROTEIN"/>
    <property type="match status" value="1"/>
</dbReference>
<evidence type="ECO:0000256" key="5">
    <source>
        <dbReference type="ARBA" id="ARBA00023163"/>
    </source>
</evidence>
<sequence length="691" mass="77762">MDPSSANNPLNGARATDSPSKQLTPFSCVVCHKRKVKCDRKEPCSNCAKASVECVYRAPPPRRKRGLEPNSDVSQQPAKSLKRNAEPSSSTPAAHRSPDGEKRACPERNGSGRMIMKDGNSIYLENNLWTSVSNELPNASDVLGDVSDTDSDDLAQDVDDEYAILSPSTTRKVLAELHPTPLHIFKLWQAFLENVNPLTKVIHVPTLQQQILEAMSDLPKASKELEALMFAIYCIALVSMEQSDVEKSFGESKKVLLSKYKKGAQQAFKNAALLRTSSLTVLQAFMLYLLCMRAFSDPHTIWTLCGIATRIAQRIGVHRDGSNHGLSVFETEMRRRVWFQLMIIDATSAQFCGVASSTVPTSIDIQPPMNANDSDLDPRMTEPACEKQGPTEMIFVLARSGLGQWLRRLSSTGVSGDNTGPWANLSSSSMPLHEKDKTIDELEEFMESRFLRYCDKSIPLHMVTRLMARSAVHYTRLMAHHPRQYRDQNIRISPAEKNIIFESALKMTKYADHAQNNPVVRRFSWHTVNHMPWDAIIFMLSELRNRTDPEEKSTVWQLIGNVYSQHILESGKKASTPLHLAIESLIIKAWRAYIGECNLKRRTPTPCPTIVASLLANRPNVPDPQPAERIVEFERDAEPHAQPSHEFPTSHFDPEAEKFDFMMGDSPVDWNEWDNLLNQFQSSLADDTFMT</sequence>
<evidence type="ECO:0000256" key="3">
    <source>
        <dbReference type="ARBA" id="ARBA00023015"/>
    </source>
</evidence>
<dbReference type="InterPro" id="IPR001138">
    <property type="entry name" value="Zn2Cys6_DnaBD"/>
</dbReference>
<feature type="domain" description="Zn(2)-C6 fungal-type" evidence="8">
    <location>
        <begin position="27"/>
        <end position="56"/>
    </location>
</feature>
<accession>A0A9W9UDR9</accession>
<comment type="caution">
    <text evidence="9">The sequence shown here is derived from an EMBL/GenBank/DDBJ whole genome shotgun (WGS) entry which is preliminary data.</text>
</comment>
<keyword evidence="4" id="KW-0238">DNA-binding</keyword>
<dbReference type="GO" id="GO:0000981">
    <property type="term" value="F:DNA-binding transcription factor activity, RNA polymerase II-specific"/>
    <property type="evidence" value="ECO:0007669"/>
    <property type="project" value="InterPro"/>
</dbReference>
<dbReference type="InterPro" id="IPR050613">
    <property type="entry name" value="Sec_Metabolite_Reg"/>
</dbReference>
<evidence type="ECO:0000313" key="9">
    <source>
        <dbReference type="EMBL" id="KAJ5334811.1"/>
    </source>
</evidence>
<feature type="region of interest" description="Disordered" evidence="7">
    <location>
        <begin position="58"/>
        <end position="112"/>
    </location>
</feature>
<evidence type="ECO:0000256" key="1">
    <source>
        <dbReference type="ARBA" id="ARBA00004123"/>
    </source>
</evidence>
<evidence type="ECO:0000256" key="7">
    <source>
        <dbReference type="SAM" id="MobiDB-lite"/>
    </source>
</evidence>
<name>A0A9W9UDR9_PENBR</name>
<evidence type="ECO:0000256" key="4">
    <source>
        <dbReference type="ARBA" id="ARBA00023125"/>
    </source>
</evidence>
<comment type="subcellular location">
    <subcellularLocation>
        <location evidence="1">Nucleus</location>
    </subcellularLocation>
</comment>
<keyword evidence="5" id="KW-0804">Transcription</keyword>
<dbReference type="CDD" id="cd00067">
    <property type="entry name" value="GAL4"/>
    <property type="match status" value="1"/>
</dbReference>
<dbReference type="Gene3D" id="4.10.240.10">
    <property type="entry name" value="Zn(2)-C6 fungal-type DNA-binding domain"/>
    <property type="match status" value="1"/>
</dbReference>
<feature type="region of interest" description="Disordered" evidence="7">
    <location>
        <begin position="1"/>
        <end position="22"/>
    </location>
</feature>
<dbReference type="InterPro" id="IPR036864">
    <property type="entry name" value="Zn2-C6_fun-type_DNA-bd_sf"/>
</dbReference>
<dbReference type="Pfam" id="PF04082">
    <property type="entry name" value="Fungal_trans"/>
    <property type="match status" value="1"/>
</dbReference>
<gene>
    <name evidence="9" type="ORF">N7452_007214</name>
</gene>
<dbReference type="GO" id="GO:0003677">
    <property type="term" value="F:DNA binding"/>
    <property type="evidence" value="ECO:0007669"/>
    <property type="project" value="UniProtKB-KW"/>
</dbReference>
<dbReference type="CDD" id="cd12148">
    <property type="entry name" value="fungal_TF_MHR"/>
    <property type="match status" value="1"/>
</dbReference>
<dbReference type="SMART" id="SM00066">
    <property type="entry name" value="GAL4"/>
    <property type="match status" value="1"/>
</dbReference>
<dbReference type="InterPro" id="IPR007219">
    <property type="entry name" value="XnlR_reg_dom"/>
</dbReference>
<dbReference type="PANTHER" id="PTHR31001:SF85">
    <property type="entry name" value="ZN(II)2CYS6 TRANSCRIPTION FACTOR (EUROFUNG)"/>
    <property type="match status" value="1"/>
</dbReference>
<dbReference type="EMBL" id="JAPZBQ010000004">
    <property type="protein sequence ID" value="KAJ5334811.1"/>
    <property type="molecule type" value="Genomic_DNA"/>
</dbReference>
<dbReference type="GO" id="GO:0006351">
    <property type="term" value="P:DNA-templated transcription"/>
    <property type="evidence" value="ECO:0007669"/>
    <property type="project" value="InterPro"/>
</dbReference>
<reference evidence="9" key="2">
    <citation type="journal article" date="2023" name="IMA Fungus">
        <title>Comparative genomic study of the Penicillium genus elucidates a diverse pangenome and 15 lateral gene transfer events.</title>
        <authorList>
            <person name="Petersen C."/>
            <person name="Sorensen T."/>
            <person name="Nielsen M.R."/>
            <person name="Sondergaard T.E."/>
            <person name="Sorensen J.L."/>
            <person name="Fitzpatrick D.A."/>
            <person name="Frisvad J.C."/>
            <person name="Nielsen K.L."/>
        </authorList>
    </citation>
    <scope>NUCLEOTIDE SEQUENCE</scope>
    <source>
        <strain evidence="9">IBT 35673</strain>
    </source>
</reference>
<evidence type="ECO:0000256" key="2">
    <source>
        <dbReference type="ARBA" id="ARBA00022723"/>
    </source>
</evidence>
<evidence type="ECO:0000259" key="8">
    <source>
        <dbReference type="PROSITE" id="PS50048"/>
    </source>
</evidence>
<feature type="compositionally biased region" description="Polar residues" evidence="7">
    <location>
        <begin position="1"/>
        <end position="10"/>
    </location>
</feature>
<dbReference type="SUPFAM" id="SSF57701">
    <property type="entry name" value="Zn2/Cys6 DNA-binding domain"/>
    <property type="match status" value="1"/>
</dbReference>
<dbReference type="PROSITE" id="PS00463">
    <property type="entry name" value="ZN2_CY6_FUNGAL_1"/>
    <property type="match status" value="1"/>
</dbReference>
<dbReference type="AlphaFoldDB" id="A0A9W9UDR9"/>
<organism evidence="9 10">
    <name type="scientific">Penicillium brevicompactum</name>
    <dbReference type="NCBI Taxonomy" id="5074"/>
    <lineage>
        <taxon>Eukaryota</taxon>
        <taxon>Fungi</taxon>
        <taxon>Dikarya</taxon>
        <taxon>Ascomycota</taxon>
        <taxon>Pezizomycotina</taxon>
        <taxon>Eurotiomycetes</taxon>
        <taxon>Eurotiomycetidae</taxon>
        <taxon>Eurotiales</taxon>
        <taxon>Aspergillaceae</taxon>
        <taxon>Penicillium</taxon>
    </lineage>
</organism>
<keyword evidence="3" id="KW-0805">Transcription regulation</keyword>
<evidence type="ECO:0000256" key="6">
    <source>
        <dbReference type="ARBA" id="ARBA00023242"/>
    </source>
</evidence>
<dbReference type="GO" id="GO:0008270">
    <property type="term" value="F:zinc ion binding"/>
    <property type="evidence" value="ECO:0007669"/>
    <property type="project" value="InterPro"/>
</dbReference>